<accession>W7I1P3</accession>
<dbReference type="InterPro" id="IPR019734">
    <property type="entry name" value="TPR_rpt"/>
</dbReference>
<comment type="function">
    <text evidence="4">Part of the endoplasmic reticulum membrane protein complex (EMC) that enables the energy-independent insertion into endoplasmic reticulum membranes of newly synthesized membrane proteins.</text>
</comment>
<evidence type="ECO:0000256" key="1">
    <source>
        <dbReference type="ARBA" id="ARBA00022737"/>
    </source>
</evidence>
<keyword evidence="4" id="KW-0472">Membrane</keyword>
<dbReference type="InterPro" id="IPR011990">
    <property type="entry name" value="TPR-like_helical_dom_sf"/>
</dbReference>
<keyword evidence="1" id="KW-0677">Repeat</keyword>
<protein>
    <recommendedName>
        <fullName evidence="4">ER membrane protein complex subunit 2</fullName>
    </recommendedName>
</protein>
<dbReference type="OrthoDB" id="124397at2759"/>
<evidence type="ECO:0000256" key="3">
    <source>
        <dbReference type="PROSITE-ProRule" id="PRU00339"/>
    </source>
</evidence>
<dbReference type="SUPFAM" id="SSF48452">
    <property type="entry name" value="TPR-like"/>
    <property type="match status" value="1"/>
</dbReference>
<comment type="subunit">
    <text evidence="4">Component of the ER membrane protein complex (EMC).</text>
</comment>
<dbReference type="Proteomes" id="UP000024837">
    <property type="component" value="Unassembled WGS sequence"/>
</dbReference>
<comment type="similarity">
    <text evidence="4">Belongs to the EMC2 family.</text>
</comment>
<organism evidence="6 7">
    <name type="scientific">Drechslerella stenobrocha 248</name>
    <dbReference type="NCBI Taxonomy" id="1043628"/>
    <lineage>
        <taxon>Eukaryota</taxon>
        <taxon>Fungi</taxon>
        <taxon>Dikarya</taxon>
        <taxon>Ascomycota</taxon>
        <taxon>Pezizomycotina</taxon>
        <taxon>Orbiliomycetes</taxon>
        <taxon>Orbiliales</taxon>
        <taxon>Orbiliaceae</taxon>
        <taxon>Drechslerella</taxon>
    </lineage>
</organism>
<dbReference type="InterPro" id="IPR039856">
    <property type="entry name" value="EMC2-like"/>
</dbReference>
<evidence type="ECO:0000313" key="7">
    <source>
        <dbReference type="Proteomes" id="UP000024837"/>
    </source>
</evidence>
<dbReference type="EMBL" id="KI966420">
    <property type="protein sequence ID" value="EWC46158.1"/>
    <property type="molecule type" value="Genomic_DNA"/>
</dbReference>
<evidence type="ECO:0000313" key="6">
    <source>
        <dbReference type="EMBL" id="EWC46158.1"/>
    </source>
</evidence>
<feature type="repeat" description="TPR" evidence="3">
    <location>
        <begin position="151"/>
        <end position="184"/>
    </location>
</feature>
<keyword evidence="2 3" id="KW-0802">TPR repeat</keyword>
<gene>
    <name evidence="6" type="ORF">DRE_04536</name>
</gene>
<evidence type="ECO:0000256" key="4">
    <source>
        <dbReference type="RuleBase" id="RU367091"/>
    </source>
</evidence>
<dbReference type="HOGENOM" id="CLU_052388_0_0_1"/>
<evidence type="ECO:0000259" key="5">
    <source>
        <dbReference type="Pfam" id="PF22890"/>
    </source>
</evidence>
<dbReference type="Pfam" id="PF22890">
    <property type="entry name" value="TPR_EMC2"/>
    <property type="match status" value="1"/>
</dbReference>
<dbReference type="GO" id="GO:0072546">
    <property type="term" value="C:EMC complex"/>
    <property type="evidence" value="ECO:0007669"/>
    <property type="project" value="UniProtKB-UniRule"/>
</dbReference>
<sequence>MSVSSYLARFVGASTHPAPSESLLLSQLAPPILNLTISDTPEQWSLYESLLMSTLRTGDDTSARLVLQRLSDRFGNSNARIMALQGMYDEAMATNPAQLEEVLKNYNEVMKGDPTNVPIAKRRITLLYHLNKKPEAITALNTLIDLNPTDAESWAQLAQYYLELSMYSQAIYCLEEVLLILPNAYNIHARLGEINYIIADSGGAGAGKEGGGVLERLEASLRWYLRAVELCDGYLRGYYGVKLVTAALLQGKFSAAQRQIPEDKVNKLNSVATVHLNDIISGSEKGKKGFTGYDAAEVAAAKELLEADGPST</sequence>
<dbReference type="AlphaFoldDB" id="W7I1P3"/>
<proteinExistence type="inferred from homology"/>
<name>W7I1P3_9PEZI</name>
<dbReference type="PROSITE" id="PS50005">
    <property type="entry name" value="TPR"/>
    <property type="match status" value="1"/>
</dbReference>
<dbReference type="InterPro" id="IPR055217">
    <property type="entry name" value="TPR_EMC2"/>
</dbReference>
<keyword evidence="7" id="KW-1185">Reference proteome</keyword>
<comment type="subcellular location">
    <subcellularLocation>
        <location evidence="4">Endoplasmic reticulum membrane</location>
        <topology evidence="4">Peripheral membrane protein</topology>
        <orientation evidence="4">Cytoplasmic side</orientation>
    </subcellularLocation>
</comment>
<dbReference type="Gene3D" id="1.25.40.10">
    <property type="entry name" value="Tetratricopeptide repeat domain"/>
    <property type="match status" value="1"/>
</dbReference>
<feature type="domain" description="EMC2 TPR-like" evidence="5">
    <location>
        <begin position="103"/>
        <end position="194"/>
    </location>
</feature>
<evidence type="ECO:0000256" key="2">
    <source>
        <dbReference type="ARBA" id="ARBA00022803"/>
    </source>
</evidence>
<dbReference type="PANTHER" id="PTHR12760">
    <property type="entry name" value="TETRATRICOPEPTIDE REPEAT PROTEIN"/>
    <property type="match status" value="1"/>
</dbReference>
<keyword evidence="4" id="KW-0256">Endoplasmic reticulum</keyword>
<reference evidence="6 7" key="1">
    <citation type="submission" date="2013-05" db="EMBL/GenBank/DDBJ databases">
        <title>Drechslerella stenobrocha genome reveals carnivorous origination and mechanical trapping mechanism of predatory fungi.</title>
        <authorList>
            <person name="Liu X."/>
            <person name="Zhang W."/>
            <person name="Liu K."/>
        </authorList>
    </citation>
    <scope>NUCLEOTIDE SEQUENCE [LARGE SCALE GENOMIC DNA]</scope>
    <source>
        <strain evidence="6 7">248</strain>
    </source>
</reference>
<dbReference type="SMART" id="SM00028">
    <property type="entry name" value="TPR"/>
    <property type="match status" value="2"/>
</dbReference>